<dbReference type="InterPro" id="IPR005894">
    <property type="entry name" value="DrrA"/>
</dbReference>
<keyword evidence="4" id="KW-0547">Nucleotide-binding</keyword>
<dbReference type="GO" id="GO:0016887">
    <property type="term" value="F:ATP hydrolysis activity"/>
    <property type="evidence" value="ECO:0007669"/>
    <property type="project" value="InterPro"/>
</dbReference>
<dbReference type="RefSeq" id="WP_091526622.1">
    <property type="nucleotide sequence ID" value="NZ_LT629772.1"/>
</dbReference>
<dbReference type="GO" id="GO:0043215">
    <property type="term" value="P:daunorubicin transport"/>
    <property type="evidence" value="ECO:0007669"/>
    <property type="project" value="InterPro"/>
</dbReference>
<dbReference type="PANTHER" id="PTHR42711:SF19">
    <property type="entry name" value="DOXORUBICIN RESISTANCE ATP-BINDING PROTEIN DRRA"/>
    <property type="match status" value="1"/>
</dbReference>
<protein>
    <submittedName>
        <fullName evidence="12">ABC-2 type transport system ATP-binding protein</fullName>
    </submittedName>
</protein>
<evidence type="ECO:0000256" key="6">
    <source>
        <dbReference type="ARBA" id="ARBA00022967"/>
    </source>
</evidence>
<dbReference type="SUPFAM" id="SSF52540">
    <property type="entry name" value="P-loop containing nucleoside triphosphate hydrolases"/>
    <property type="match status" value="1"/>
</dbReference>
<dbReference type="SMART" id="SM00382">
    <property type="entry name" value="AAA"/>
    <property type="match status" value="1"/>
</dbReference>
<evidence type="ECO:0000256" key="5">
    <source>
        <dbReference type="ARBA" id="ARBA00022840"/>
    </source>
</evidence>
<dbReference type="FunFam" id="3.40.50.300:FF:000589">
    <property type="entry name" value="ABC transporter, ATP-binding subunit"/>
    <property type="match status" value="1"/>
</dbReference>
<feature type="compositionally biased region" description="Basic residues" evidence="10">
    <location>
        <begin position="323"/>
        <end position="333"/>
    </location>
</feature>
<dbReference type="OrthoDB" id="9804819at2"/>
<dbReference type="Pfam" id="PF00005">
    <property type="entry name" value="ABC_tran"/>
    <property type="match status" value="1"/>
</dbReference>
<dbReference type="GO" id="GO:0005524">
    <property type="term" value="F:ATP binding"/>
    <property type="evidence" value="ECO:0007669"/>
    <property type="project" value="UniProtKB-KW"/>
</dbReference>
<evidence type="ECO:0000256" key="8">
    <source>
        <dbReference type="ARBA" id="ARBA00023251"/>
    </source>
</evidence>
<evidence type="ECO:0000259" key="11">
    <source>
        <dbReference type="PROSITE" id="PS50893"/>
    </source>
</evidence>
<keyword evidence="3" id="KW-1003">Cell membrane</keyword>
<dbReference type="GO" id="GO:0005886">
    <property type="term" value="C:plasma membrane"/>
    <property type="evidence" value="ECO:0007669"/>
    <property type="project" value="UniProtKB-SubCell"/>
</dbReference>
<keyword evidence="6" id="KW-1278">Translocase</keyword>
<dbReference type="InterPro" id="IPR017871">
    <property type="entry name" value="ABC_transporter-like_CS"/>
</dbReference>
<organism evidence="12 13">
    <name type="scientific">Microlunatus soli</name>
    <dbReference type="NCBI Taxonomy" id="630515"/>
    <lineage>
        <taxon>Bacteria</taxon>
        <taxon>Bacillati</taxon>
        <taxon>Actinomycetota</taxon>
        <taxon>Actinomycetes</taxon>
        <taxon>Propionibacteriales</taxon>
        <taxon>Propionibacteriaceae</taxon>
        <taxon>Microlunatus</taxon>
    </lineage>
</organism>
<dbReference type="AlphaFoldDB" id="A0A1H1VUL7"/>
<evidence type="ECO:0000256" key="3">
    <source>
        <dbReference type="ARBA" id="ARBA00022475"/>
    </source>
</evidence>
<dbReference type="NCBIfam" id="TIGR01188">
    <property type="entry name" value="drrA"/>
    <property type="match status" value="1"/>
</dbReference>
<dbReference type="InterPro" id="IPR027417">
    <property type="entry name" value="P-loop_NTPase"/>
</dbReference>
<keyword evidence="2" id="KW-0813">Transport</keyword>
<dbReference type="InterPro" id="IPR025302">
    <property type="entry name" value="DrrA1/2-like_C"/>
</dbReference>
<feature type="domain" description="ABC transporter" evidence="11">
    <location>
        <begin position="5"/>
        <end position="235"/>
    </location>
</feature>
<evidence type="ECO:0000256" key="9">
    <source>
        <dbReference type="ARBA" id="ARBA00049985"/>
    </source>
</evidence>
<dbReference type="Pfam" id="PF13732">
    <property type="entry name" value="DrrA1-3_C"/>
    <property type="match status" value="1"/>
</dbReference>
<comment type="similarity">
    <text evidence="9">Belongs to the ABC transporter superfamily. Drug exporter-1 (DrugE1) (TC 3.A.1.105) family.</text>
</comment>
<sequence>MTLAVEVSDLTKSFNDVVAVSGLDLEIEAGTVHGLLGPNGAGKTTTVRTLSTLLHPDAGAVRVFGADVAESPDAVRSMIALVGQHTALDDLLTGRENLRMIGRLFRLSSQEAKQRAEQMLARFGLADAADRAVKTYSGGMARRLDLAASMMGQPKLIFLDEPTTGLDPRSRLEVWDMVRDLVAGGVTVVLTTQYLDEADQLADRLSVIDQGANIATGTPAELKERIGGRRIEITVNHAGGLDLAAMVLERKLGTSQTDRQQLTVSAPWPAEAALSDLTAALAEVGVAVGSATVRQPTLDEVFLALTGHAAQVADEPDAATAKAARKAKKQSRKERKENAT</sequence>
<dbReference type="PANTHER" id="PTHR42711">
    <property type="entry name" value="ABC TRANSPORTER ATP-BINDING PROTEIN"/>
    <property type="match status" value="1"/>
</dbReference>
<evidence type="ECO:0000256" key="7">
    <source>
        <dbReference type="ARBA" id="ARBA00023136"/>
    </source>
</evidence>
<dbReference type="InterPro" id="IPR003439">
    <property type="entry name" value="ABC_transporter-like_ATP-bd"/>
</dbReference>
<evidence type="ECO:0000256" key="2">
    <source>
        <dbReference type="ARBA" id="ARBA00022448"/>
    </source>
</evidence>
<dbReference type="STRING" id="630515.SAMN04489812_3358"/>
<gene>
    <name evidence="12" type="ORF">SAMN04489812_3358</name>
</gene>
<evidence type="ECO:0000313" key="12">
    <source>
        <dbReference type="EMBL" id="SDS88462.1"/>
    </source>
</evidence>
<keyword evidence="8" id="KW-0046">Antibiotic resistance</keyword>
<evidence type="ECO:0000256" key="4">
    <source>
        <dbReference type="ARBA" id="ARBA00022741"/>
    </source>
</evidence>
<dbReference type="Gene3D" id="3.40.50.300">
    <property type="entry name" value="P-loop containing nucleotide triphosphate hydrolases"/>
    <property type="match status" value="1"/>
</dbReference>
<comment type="subcellular location">
    <subcellularLocation>
        <location evidence="1">Cell membrane</location>
        <topology evidence="1">Peripheral membrane protein</topology>
        <orientation evidence="1">Cytoplasmic side</orientation>
    </subcellularLocation>
</comment>
<dbReference type="PROSITE" id="PS00211">
    <property type="entry name" value="ABC_TRANSPORTER_1"/>
    <property type="match status" value="1"/>
</dbReference>
<keyword evidence="7" id="KW-0472">Membrane</keyword>
<dbReference type="EMBL" id="LT629772">
    <property type="protein sequence ID" value="SDS88462.1"/>
    <property type="molecule type" value="Genomic_DNA"/>
</dbReference>
<feature type="region of interest" description="Disordered" evidence="10">
    <location>
        <begin position="313"/>
        <end position="340"/>
    </location>
</feature>
<evidence type="ECO:0000256" key="1">
    <source>
        <dbReference type="ARBA" id="ARBA00004413"/>
    </source>
</evidence>
<evidence type="ECO:0000313" key="13">
    <source>
        <dbReference type="Proteomes" id="UP000199103"/>
    </source>
</evidence>
<dbReference type="Proteomes" id="UP000199103">
    <property type="component" value="Chromosome I"/>
</dbReference>
<keyword evidence="13" id="KW-1185">Reference proteome</keyword>
<proteinExistence type="inferred from homology"/>
<keyword evidence="5 12" id="KW-0067">ATP-binding</keyword>
<dbReference type="InterPro" id="IPR050763">
    <property type="entry name" value="ABC_transporter_ATP-binding"/>
</dbReference>
<name>A0A1H1VUL7_9ACTN</name>
<dbReference type="GO" id="GO:1900753">
    <property type="term" value="P:doxorubicin transport"/>
    <property type="evidence" value="ECO:0007669"/>
    <property type="project" value="InterPro"/>
</dbReference>
<dbReference type="PROSITE" id="PS50893">
    <property type="entry name" value="ABC_TRANSPORTER_2"/>
    <property type="match status" value="1"/>
</dbReference>
<evidence type="ECO:0000256" key="10">
    <source>
        <dbReference type="SAM" id="MobiDB-lite"/>
    </source>
</evidence>
<reference evidence="12 13" key="1">
    <citation type="submission" date="2016-10" db="EMBL/GenBank/DDBJ databases">
        <authorList>
            <person name="de Groot N.N."/>
        </authorList>
    </citation>
    <scope>NUCLEOTIDE SEQUENCE [LARGE SCALE GENOMIC DNA]</scope>
    <source>
        <strain evidence="12 13">DSM 21800</strain>
    </source>
</reference>
<dbReference type="GO" id="GO:0046677">
    <property type="term" value="P:response to antibiotic"/>
    <property type="evidence" value="ECO:0007669"/>
    <property type="project" value="UniProtKB-KW"/>
</dbReference>
<dbReference type="InterPro" id="IPR003593">
    <property type="entry name" value="AAA+_ATPase"/>
</dbReference>
<accession>A0A1H1VUL7</accession>